<dbReference type="PANTHER" id="PTHR47890:SF1">
    <property type="entry name" value="LD24308P"/>
    <property type="match status" value="1"/>
</dbReference>
<evidence type="ECO:0000256" key="1">
    <source>
        <dbReference type="SAM" id="SignalP"/>
    </source>
</evidence>
<dbReference type="InterPro" id="IPR032062">
    <property type="entry name" value="DUF4803"/>
</dbReference>
<keyword evidence="1" id="KW-0732">Signal</keyword>
<accession>A0AA38I2Q5</accession>
<evidence type="ECO:0000313" key="3">
    <source>
        <dbReference type="Proteomes" id="UP001168821"/>
    </source>
</evidence>
<comment type="caution">
    <text evidence="2">The sequence shown here is derived from an EMBL/GenBank/DDBJ whole genome shotgun (WGS) entry which is preliminary data.</text>
</comment>
<dbReference type="PANTHER" id="PTHR47890">
    <property type="entry name" value="LD24308P"/>
    <property type="match status" value="1"/>
</dbReference>
<dbReference type="Pfam" id="PF16061">
    <property type="entry name" value="DUF4803"/>
    <property type="match status" value="1"/>
</dbReference>
<name>A0AA38I2Q5_9CUCU</name>
<reference evidence="2" key="1">
    <citation type="journal article" date="2023" name="G3 (Bethesda)">
        <title>Whole genome assemblies of Zophobas morio and Tenebrio molitor.</title>
        <authorList>
            <person name="Kaur S."/>
            <person name="Stinson S.A."/>
            <person name="diCenzo G.C."/>
        </authorList>
    </citation>
    <scope>NUCLEOTIDE SEQUENCE</scope>
    <source>
        <strain evidence="2">QUZm001</strain>
    </source>
</reference>
<proteinExistence type="predicted"/>
<feature type="chain" id="PRO_5041469205" evidence="1">
    <location>
        <begin position="20"/>
        <end position="642"/>
    </location>
</feature>
<protein>
    <submittedName>
        <fullName evidence="2">Uncharacterized protein</fullName>
    </submittedName>
</protein>
<organism evidence="2 3">
    <name type="scientific">Zophobas morio</name>
    <dbReference type="NCBI Taxonomy" id="2755281"/>
    <lineage>
        <taxon>Eukaryota</taxon>
        <taxon>Metazoa</taxon>
        <taxon>Ecdysozoa</taxon>
        <taxon>Arthropoda</taxon>
        <taxon>Hexapoda</taxon>
        <taxon>Insecta</taxon>
        <taxon>Pterygota</taxon>
        <taxon>Neoptera</taxon>
        <taxon>Endopterygota</taxon>
        <taxon>Coleoptera</taxon>
        <taxon>Polyphaga</taxon>
        <taxon>Cucujiformia</taxon>
        <taxon>Tenebrionidae</taxon>
        <taxon>Zophobas</taxon>
    </lineage>
</organism>
<keyword evidence="3" id="KW-1185">Reference proteome</keyword>
<dbReference type="AlphaFoldDB" id="A0AA38I2Q5"/>
<evidence type="ECO:0000313" key="2">
    <source>
        <dbReference type="EMBL" id="KAJ3646677.1"/>
    </source>
</evidence>
<sequence length="642" mass="74302">MRLPKSVVLLATCLPFVTSMVGPSFFEFSDKIFQITNTVFDTVTTINNGTTTKDYAFSQMDLAVMHTDEMEGKIKEFNSEEVKKISRILLNEARLKPKITDIRMKQNYLVTYYKDTVKYLRDFDVYANSTFINFATRVLSELPNSVTHMTRSVHQQIVKEDFMDLLLERLRPTGNGYFCEEKQSAQELLHNFFNEILLMNTRSYITVNTAYIFKKLYTKGDFHNEITHAFETLKLQTNNLVAVMKLHLARASSELWRCDPNKHVSGETFIELRHFLRGIILNKANLDPNKACSAECDAFTYRKLPNKCNNDNAWCNNQQPCRKIINCHYIDSSMEVCPSKNINRENRRYEYVKFGNGRVFGKKKNCSTRLTYLATYIYWIVYRCSYCFCICDEYDKYSTERTINLRLAMSNTAGNKVVTGLRFVKHNRIIHLQVQEGKLLPFGQIDLSTVRWVPPEDYSIQNKNYHKNEDYHVFTWEERGVDLADIKAENGTVITGVQFKKVGTRIHLEVRLTPFNFTTGVLKDHQSFIIHDPNIQHKHDSGKELKLITTDIPTRSPFPSTRLTTDKYVQFTNTGYDKDAGQTTVPFFDAQPVESTMPVPLSGVGLFHKGQPGYGGFITPKILTYNFWKHLKAVFPLGRNKN</sequence>
<feature type="signal peptide" evidence="1">
    <location>
        <begin position="1"/>
        <end position="19"/>
    </location>
</feature>
<gene>
    <name evidence="2" type="ORF">Zmor_024253</name>
</gene>
<dbReference type="EMBL" id="JALNTZ010000007">
    <property type="protein sequence ID" value="KAJ3646677.1"/>
    <property type="molecule type" value="Genomic_DNA"/>
</dbReference>
<dbReference type="Proteomes" id="UP001168821">
    <property type="component" value="Unassembled WGS sequence"/>
</dbReference>